<dbReference type="RefSeq" id="WP_008517522.1">
    <property type="nucleotide sequence ID" value="NZ_ACJM01000012.1"/>
</dbReference>
<keyword evidence="2" id="KW-0732">Signal</keyword>
<organism evidence="3 4">
    <name type="scientific">Dethiobacter alkaliphilus AHT 1</name>
    <dbReference type="NCBI Taxonomy" id="555088"/>
    <lineage>
        <taxon>Bacteria</taxon>
        <taxon>Bacillati</taxon>
        <taxon>Bacillota</taxon>
        <taxon>Dethiobacteria</taxon>
        <taxon>Dethiobacterales</taxon>
        <taxon>Dethiobacteraceae</taxon>
        <taxon>Dethiobacter</taxon>
    </lineage>
</organism>
<gene>
    <name evidence="3" type="ORF">DealDRAFT_2279</name>
</gene>
<keyword evidence="1" id="KW-0812">Transmembrane</keyword>
<protein>
    <recommendedName>
        <fullName evidence="5">LPXTG-motif cell wall anchor domain protein</fullName>
    </recommendedName>
</protein>
<dbReference type="Proteomes" id="UP000006443">
    <property type="component" value="Unassembled WGS sequence"/>
</dbReference>
<feature type="transmembrane region" description="Helical" evidence="1">
    <location>
        <begin position="128"/>
        <end position="146"/>
    </location>
</feature>
<evidence type="ECO:0008006" key="5">
    <source>
        <dbReference type="Google" id="ProtNLM"/>
    </source>
</evidence>
<dbReference type="EMBL" id="ACJM01000012">
    <property type="protein sequence ID" value="EEG76831.1"/>
    <property type="molecule type" value="Genomic_DNA"/>
</dbReference>
<dbReference type="STRING" id="555088.DealDRAFT_2279"/>
<evidence type="ECO:0000256" key="2">
    <source>
        <dbReference type="SAM" id="SignalP"/>
    </source>
</evidence>
<name>C0GIH0_DETAL</name>
<comment type="caution">
    <text evidence="3">The sequence shown here is derived from an EMBL/GenBank/DDBJ whole genome shotgun (WGS) entry which is preliminary data.</text>
</comment>
<evidence type="ECO:0000313" key="3">
    <source>
        <dbReference type="EMBL" id="EEG76831.1"/>
    </source>
</evidence>
<keyword evidence="1" id="KW-0472">Membrane</keyword>
<dbReference type="AlphaFoldDB" id="C0GIH0"/>
<reference evidence="3 4" key="1">
    <citation type="submission" date="2009-02" db="EMBL/GenBank/DDBJ databases">
        <title>Sequencing of the draft genome and assembly of Dethiobacter alkaliphilus AHT 1.</title>
        <authorList>
            <consortium name="US DOE Joint Genome Institute (JGI-PGF)"/>
            <person name="Lucas S."/>
            <person name="Copeland A."/>
            <person name="Lapidus A."/>
            <person name="Glavina del Rio T."/>
            <person name="Dalin E."/>
            <person name="Tice H."/>
            <person name="Bruce D."/>
            <person name="Goodwin L."/>
            <person name="Pitluck S."/>
            <person name="Larimer F."/>
            <person name="Land M.L."/>
            <person name="Hauser L."/>
            <person name="Muyzer G."/>
        </authorList>
    </citation>
    <scope>NUCLEOTIDE SEQUENCE [LARGE SCALE GENOMIC DNA]</scope>
    <source>
        <strain evidence="3 4">AHT 1</strain>
    </source>
</reference>
<accession>C0GIH0</accession>
<feature type="chain" id="PRO_5002898710" description="LPXTG-motif cell wall anchor domain protein" evidence="2">
    <location>
        <begin position="25"/>
        <end position="151"/>
    </location>
</feature>
<proteinExistence type="predicted"/>
<evidence type="ECO:0000313" key="4">
    <source>
        <dbReference type="Proteomes" id="UP000006443"/>
    </source>
</evidence>
<keyword evidence="1" id="KW-1133">Transmembrane helix</keyword>
<evidence type="ECO:0000256" key="1">
    <source>
        <dbReference type="SAM" id="Phobius"/>
    </source>
</evidence>
<keyword evidence="4" id="KW-1185">Reference proteome</keyword>
<sequence length="151" mass="15941">MKKTVVMLTVVMLVSLMFTGFALANNTPEGGNPEVIDHGEEDYVGRDMELEKGEMGITAVPGELDEVEEGFVGEGQEPADGEARIISTDADVPEADEDYVGKGMELEEGEMGIVSVDGLEAEEASGNLPLYGGLAVVGGALALFVYRKKIA</sequence>
<feature type="signal peptide" evidence="2">
    <location>
        <begin position="1"/>
        <end position="24"/>
    </location>
</feature>